<comment type="cofactor">
    <cofactor evidence="1 3">
        <name>a divalent metal cation</name>
        <dbReference type="ChEBI" id="CHEBI:60240"/>
    </cofactor>
</comment>
<keyword evidence="5" id="KW-1185">Reference proteome</keyword>
<protein>
    <recommendedName>
        <fullName evidence="3">dTTP/UTP pyrophosphatase</fullName>
        <shortName evidence="3">dTTPase/UTPase</shortName>
        <ecNumber evidence="3">3.6.1.9</ecNumber>
    </recommendedName>
    <alternativeName>
        <fullName evidence="3">Nucleoside triphosphate pyrophosphatase</fullName>
    </alternativeName>
    <alternativeName>
        <fullName evidence="3">Nucleotide pyrophosphatase</fullName>
        <shortName evidence="3">Nucleotide PPase</shortName>
    </alternativeName>
</protein>
<feature type="active site" description="Proton acceptor" evidence="3">
    <location>
        <position position="69"/>
    </location>
</feature>
<gene>
    <name evidence="4" type="ORF">SAMN02745910_00663</name>
</gene>
<reference evidence="4 5" key="1">
    <citation type="submission" date="2016-10" db="EMBL/GenBank/DDBJ databases">
        <authorList>
            <person name="Varghese N."/>
            <person name="Submissions S."/>
        </authorList>
    </citation>
    <scope>NUCLEOTIDE SEQUENCE [LARGE SCALE GENOMIC DNA]</scope>
    <source>
        <strain evidence="4 5">DSM 13796</strain>
    </source>
</reference>
<evidence type="ECO:0000313" key="5">
    <source>
        <dbReference type="Proteomes" id="UP000182762"/>
    </source>
</evidence>
<comment type="function">
    <text evidence="3">Nucleoside triphosphate pyrophosphatase that hydrolyzes dTTP and UTP. May have a dual role in cell division arrest and in preventing the incorporation of modified nucleotides into cellular nucleic acids.</text>
</comment>
<comment type="catalytic activity">
    <reaction evidence="3">
        <text>dTTP + H2O = dTMP + diphosphate + H(+)</text>
        <dbReference type="Rhea" id="RHEA:28534"/>
        <dbReference type="ChEBI" id="CHEBI:15377"/>
        <dbReference type="ChEBI" id="CHEBI:15378"/>
        <dbReference type="ChEBI" id="CHEBI:33019"/>
        <dbReference type="ChEBI" id="CHEBI:37568"/>
        <dbReference type="ChEBI" id="CHEBI:63528"/>
        <dbReference type="EC" id="3.6.1.9"/>
    </reaction>
</comment>
<comment type="catalytic activity">
    <reaction evidence="3">
        <text>UTP + H2O = UMP + diphosphate + H(+)</text>
        <dbReference type="Rhea" id="RHEA:29395"/>
        <dbReference type="ChEBI" id="CHEBI:15377"/>
        <dbReference type="ChEBI" id="CHEBI:15378"/>
        <dbReference type="ChEBI" id="CHEBI:33019"/>
        <dbReference type="ChEBI" id="CHEBI:46398"/>
        <dbReference type="ChEBI" id="CHEBI:57865"/>
        <dbReference type="EC" id="3.6.1.9"/>
    </reaction>
</comment>
<dbReference type="GeneID" id="93709430"/>
<evidence type="ECO:0000256" key="3">
    <source>
        <dbReference type="HAMAP-Rule" id="MF_00528"/>
    </source>
</evidence>
<accession>A0A1I5WNJ8</accession>
<dbReference type="CDD" id="cd00555">
    <property type="entry name" value="Maf"/>
    <property type="match status" value="1"/>
</dbReference>
<keyword evidence="2 3" id="KW-0378">Hydrolase</keyword>
<comment type="caution">
    <text evidence="4">The sequence shown here is derived from an EMBL/GenBank/DDBJ whole genome shotgun (WGS) entry which is preliminary data.</text>
</comment>
<comment type="similarity">
    <text evidence="3">Belongs to the Maf family. YhdE subfamily.</text>
</comment>
<keyword evidence="3" id="KW-0546">Nucleotide metabolism</keyword>
<dbReference type="Gene3D" id="3.90.950.10">
    <property type="match status" value="1"/>
</dbReference>
<dbReference type="RefSeq" id="WP_061802110.1">
    <property type="nucleotide sequence ID" value="NZ_FOXX01000001.1"/>
</dbReference>
<evidence type="ECO:0000256" key="1">
    <source>
        <dbReference type="ARBA" id="ARBA00001968"/>
    </source>
</evidence>
<feature type="site" description="Important for substrate specificity" evidence="3">
    <location>
        <position position="70"/>
    </location>
</feature>
<dbReference type="NCBIfam" id="TIGR00172">
    <property type="entry name" value="maf"/>
    <property type="match status" value="1"/>
</dbReference>
<organism evidence="4 5">
    <name type="scientific">Priestia endophytica DSM 13796</name>
    <dbReference type="NCBI Taxonomy" id="1121089"/>
    <lineage>
        <taxon>Bacteria</taxon>
        <taxon>Bacillati</taxon>
        <taxon>Bacillota</taxon>
        <taxon>Bacilli</taxon>
        <taxon>Bacillales</taxon>
        <taxon>Bacillaceae</taxon>
        <taxon>Priestia</taxon>
    </lineage>
</organism>
<evidence type="ECO:0000313" key="4">
    <source>
        <dbReference type="EMBL" id="SFQ21392.1"/>
    </source>
</evidence>
<feature type="site" description="Important for substrate specificity" evidence="3">
    <location>
        <position position="152"/>
    </location>
</feature>
<dbReference type="InterPro" id="IPR003697">
    <property type="entry name" value="Maf-like"/>
</dbReference>
<dbReference type="InterPro" id="IPR029001">
    <property type="entry name" value="ITPase-like_fam"/>
</dbReference>
<dbReference type="Proteomes" id="UP000182762">
    <property type="component" value="Unassembled WGS sequence"/>
</dbReference>
<sequence length="190" mass="20840">MKTALVLASNSPRRRQLLQEAGLTFTIRPSTIEEHMDQKLPPSKVVTDLAAQKAESVPKNDEEVVLGADTIVTVDGKILGKPSNEEEAFKTLRFLSGRTHEVFTGVALVKGKETSTFYSRTEVTFYELTDEEITRYIGTGEPMDKAGSYGIQGKGALFVKEISGDYYAVVGLPLSKTVRELKKLGVSLPQ</sequence>
<dbReference type="EC" id="3.6.1.9" evidence="3"/>
<comment type="subcellular location">
    <subcellularLocation>
        <location evidence="3">Cytoplasm</location>
    </subcellularLocation>
</comment>
<dbReference type="PIRSF" id="PIRSF006305">
    <property type="entry name" value="Maf"/>
    <property type="match status" value="1"/>
</dbReference>
<comment type="caution">
    <text evidence="3">Lacks conserved residue(s) required for the propagation of feature annotation.</text>
</comment>
<dbReference type="PANTHER" id="PTHR43213">
    <property type="entry name" value="BIFUNCTIONAL DTTP/UTP PYROPHOSPHATASE/METHYLTRANSFERASE PROTEIN-RELATED"/>
    <property type="match status" value="1"/>
</dbReference>
<dbReference type="SUPFAM" id="SSF52972">
    <property type="entry name" value="ITPase-like"/>
    <property type="match status" value="1"/>
</dbReference>
<name>A0A1I5WNJ8_9BACI</name>
<evidence type="ECO:0000256" key="2">
    <source>
        <dbReference type="ARBA" id="ARBA00022801"/>
    </source>
</evidence>
<dbReference type="PANTHER" id="PTHR43213:SF5">
    <property type="entry name" value="BIFUNCTIONAL DTTP_UTP PYROPHOSPHATASE_METHYLTRANSFERASE PROTEIN-RELATED"/>
    <property type="match status" value="1"/>
</dbReference>
<feature type="site" description="Important for substrate specificity" evidence="3">
    <location>
        <position position="13"/>
    </location>
</feature>
<proteinExistence type="inferred from homology"/>
<dbReference type="EMBL" id="FOXX01000001">
    <property type="protein sequence ID" value="SFQ21392.1"/>
    <property type="molecule type" value="Genomic_DNA"/>
</dbReference>
<dbReference type="HAMAP" id="MF_00528">
    <property type="entry name" value="Maf"/>
    <property type="match status" value="1"/>
</dbReference>
<dbReference type="Pfam" id="PF02545">
    <property type="entry name" value="Maf"/>
    <property type="match status" value="1"/>
</dbReference>
<keyword evidence="3" id="KW-0963">Cytoplasm</keyword>